<keyword evidence="12" id="KW-0449">Lipoprotein</keyword>
<dbReference type="InterPro" id="IPR003374">
    <property type="entry name" value="ApbE-like_sf"/>
</dbReference>
<evidence type="ECO:0000256" key="6">
    <source>
        <dbReference type="ARBA" id="ARBA00022827"/>
    </source>
</evidence>
<evidence type="ECO:0000256" key="3">
    <source>
        <dbReference type="ARBA" id="ARBA00022630"/>
    </source>
</evidence>
<accession>A0A380JFV1</accession>
<dbReference type="OrthoDB" id="9778595at2"/>
<evidence type="ECO:0000313" key="13">
    <source>
        <dbReference type="Proteomes" id="UP000254082"/>
    </source>
</evidence>
<sequence>MLSLTNRQVHLMGTTIDTSIYASNPQPILDQVEELLHLYNHRFSANDDRSELMAINQAAGQEAVVVHPQLFELIALGKKHSLAPASHLNIAIGPLIQIWRIGFSDARVPIQEEIEAQLNLIDPQQIILDPTKSSVFLTKSGMKIDLGALAKGYIADRIVDFLKDQGVPAGLINLGGNVLTFGPAYHNPDQNWRIGIQNPQLPRGNHLAILKIRDQSVVTSGIYERTFSYGGKTYHHIFDSQTGYPVESQTASLTIISKQSVDGEIWTTRLFGKPSQAIMTEVSQEPGIEAFVVDKDNGILASPSLYSSKIKTIRR</sequence>
<keyword evidence="4 10" id="KW-0808">Transferase</keyword>
<comment type="similarity">
    <text evidence="10">Belongs to the ApbE family.</text>
</comment>
<keyword evidence="6 10" id="KW-0274">FAD</keyword>
<dbReference type="InterPro" id="IPR024932">
    <property type="entry name" value="ApbE"/>
</dbReference>
<dbReference type="Pfam" id="PF02424">
    <property type="entry name" value="ApbE"/>
    <property type="match status" value="1"/>
</dbReference>
<feature type="binding site" evidence="11">
    <location>
        <position position="268"/>
    </location>
    <ligand>
        <name>Mg(2+)</name>
        <dbReference type="ChEBI" id="CHEBI:18420"/>
    </ligand>
</feature>
<evidence type="ECO:0000256" key="8">
    <source>
        <dbReference type="ARBA" id="ARBA00031306"/>
    </source>
</evidence>
<dbReference type="SUPFAM" id="SSF143631">
    <property type="entry name" value="ApbE-like"/>
    <property type="match status" value="1"/>
</dbReference>
<keyword evidence="5 10" id="KW-0479">Metal-binding</keyword>
<dbReference type="Gene3D" id="3.10.520.10">
    <property type="entry name" value="ApbE-like domains"/>
    <property type="match status" value="1"/>
</dbReference>
<dbReference type="GO" id="GO:0046872">
    <property type="term" value="F:metal ion binding"/>
    <property type="evidence" value="ECO:0007669"/>
    <property type="project" value="UniProtKB-UniRule"/>
</dbReference>
<dbReference type="GO" id="GO:0016740">
    <property type="term" value="F:transferase activity"/>
    <property type="evidence" value="ECO:0007669"/>
    <property type="project" value="UniProtKB-UniRule"/>
</dbReference>
<organism evidence="12 13">
    <name type="scientific">Streptococcus downei MFe28</name>
    <dbReference type="NCBI Taxonomy" id="764290"/>
    <lineage>
        <taxon>Bacteria</taxon>
        <taxon>Bacillati</taxon>
        <taxon>Bacillota</taxon>
        <taxon>Bacilli</taxon>
        <taxon>Lactobacillales</taxon>
        <taxon>Streptococcaceae</taxon>
        <taxon>Streptococcus</taxon>
    </lineage>
</organism>
<feature type="binding site" evidence="11">
    <location>
        <position position="148"/>
    </location>
    <ligand>
        <name>Mg(2+)</name>
        <dbReference type="ChEBI" id="CHEBI:18420"/>
    </ligand>
</feature>
<evidence type="ECO:0000313" key="12">
    <source>
        <dbReference type="EMBL" id="SUN36876.1"/>
    </source>
</evidence>
<evidence type="ECO:0000256" key="9">
    <source>
        <dbReference type="ARBA" id="ARBA00048540"/>
    </source>
</evidence>
<evidence type="ECO:0000256" key="11">
    <source>
        <dbReference type="PIRSR" id="PIRSR006268-2"/>
    </source>
</evidence>
<dbReference type="PANTHER" id="PTHR30040">
    <property type="entry name" value="THIAMINE BIOSYNTHESIS LIPOPROTEIN APBE"/>
    <property type="match status" value="1"/>
</dbReference>
<dbReference type="RefSeq" id="WP_002996453.1">
    <property type="nucleotide sequence ID" value="NZ_UHFA01000002.1"/>
</dbReference>
<evidence type="ECO:0000256" key="1">
    <source>
        <dbReference type="ARBA" id="ARBA00011955"/>
    </source>
</evidence>
<keyword evidence="3 10" id="KW-0285">Flavoprotein</keyword>
<keyword evidence="13" id="KW-1185">Reference proteome</keyword>
<evidence type="ECO:0000256" key="2">
    <source>
        <dbReference type="ARBA" id="ARBA00016337"/>
    </source>
</evidence>
<evidence type="ECO:0000256" key="7">
    <source>
        <dbReference type="ARBA" id="ARBA00022842"/>
    </source>
</evidence>
<proteinExistence type="inferred from homology"/>
<protein>
    <recommendedName>
        <fullName evidence="2 10">FAD:protein FMN transferase</fullName>
        <ecNumber evidence="1 10">2.7.1.180</ecNumber>
    </recommendedName>
    <alternativeName>
        <fullName evidence="8 10">Flavin transferase</fullName>
    </alternativeName>
</protein>
<comment type="catalytic activity">
    <reaction evidence="9 10">
        <text>L-threonyl-[protein] + FAD = FMN-L-threonyl-[protein] + AMP + H(+)</text>
        <dbReference type="Rhea" id="RHEA:36847"/>
        <dbReference type="Rhea" id="RHEA-COMP:11060"/>
        <dbReference type="Rhea" id="RHEA-COMP:11061"/>
        <dbReference type="ChEBI" id="CHEBI:15378"/>
        <dbReference type="ChEBI" id="CHEBI:30013"/>
        <dbReference type="ChEBI" id="CHEBI:57692"/>
        <dbReference type="ChEBI" id="CHEBI:74257"/>
        <dbReference type="ChEBI" id="CHEBI:456215"/>
        <dbReference type="EC" id="2.7.1.180"/>
    </reaction>
</comment>
<dbReference type="PIRSF" id="PIRSF006268">
    <property type="entry name" value="ApbE"/>
    <property type="match status" value="1"/>
</dbReference>
<comment type="cofactor">
    <cofactor evidence="11">
        <name>Mg(2+)</name>
        <dbReference type="ChEBI" id="CHEBI:18420"/>
    </cofactor>
    <cofactor evidence="11">
        <name>Mn(2+)</name>
        <dbReference type="ChEBI" id="CHEBI:29035"/>
    </cofactor>
    <text evidence="11">Magnesium. Can also use manganese.</text>
</comment>
<dbReference type="Proteomes" id="UP000254082">
    <property type="component" value="Unassembled WGS sequence"/>
</dbReference>
<evidence type="ECO:0000256" key="10">
    <source>
        <dbReference type="PIRNR" id="PIRNR006268"/>
    </source>
</evidence>
<dbReference type="PANTHER" id="PTHR30040:SF2">
    <property type="entry name" value="FAD:PROTEIN FMN TRANSFERASE"/>
    <property type="match status" value="1"/>
</dbReference>
<dbReference type="EMBL" id="UHFA01000002">
    <property type="protein sequence ID" value="SUN36876.1"/>
    <property type="molecule type" value="Genomic_DNA"/>
</dbReference>
<dbReference type="EC" id="2.7.1.180" evidence="1 10"/>
<evidence type="ECO:0000256" key="5">
    <source>
        <dbReference type="ARBA" id="ARBA00022723"/>
    </source>
</evidence>
<name>A0A380JFV1_STRDO</name>
<reference evidence="12 13" key="1">
    <citation type="submission" date="2018-06" db="EMBL/GenBank/DDBJ databases">
        <authorList>
            <consortium name="Pathogen Informatics"/>
            <person name="Doyle S."/>
        </authorList>
    </citation>
    <scope>NUCLEOTIDE SEQUENCE [LARGE SCALE GENOMIC DNA]</scope>
    <source>
        <strain evidence="13">NCTC 11391</strain>
    </source>
</reference>
<evidence type="ECO:0000256" key="4">
    <source>
        <dbReference type="ARBA" id="ARBA00022679"/>
    </source>
</evidence>
<gene>
    <name evidence="12" type="primary">apbE</name>
    <name evidence="12" type="ORF">NCTC11391_01791</name>
</gene>
<keyword evidence="7 10" id="KW-0460">Magnesium</keyword>
<dbReference type="AlphaFoldDB" id="A0A380JFV1"/>